<feature type="compositionally biased region" description="Basic and acidic residues" evidence="1">
    <location>
        <begin position="111"/>
        <end position="128"/>
    </location>
</feature>
<dbReference type="EMBL" id="CADCWH010000365">
    <property type="protein sequence ID" value="CAA9568456.1"/>
    <property type="molecule type" value="Genomic_DNA"/>
</dbReference>
<evidence type="ECO:0000313" key="2">
    <source>
        <dbReference type="EMBL" id="CAA9568456.1"/>
    </source>
</evidence>
<feature type="non-terminal residue" evidence="2">
    <location>
        <position position="402"/>
    </location>
</feature>
<feature type="compositionally biased region" description="Basic residues" evidence="1">
    <location>
        <begin position="196"/>
        <end position="210"/>
    </location>
</feature>
<sequence>VDRRGLTRRHRARRRYPPRAIHPRPRRDLPQSRLLRGLSRSGLRRVPTLAAGTGAAAGRLHPAASRWPTRRGSSPPRPRPRCLGRRPRLRPECHLWAQRRRPVPRLGARGRSPDHGPRIRCPRSDLEPPLRPLGCPVRQGRHPASPHLVGRGRRDHLRGRHPGDQGDLPEPHHLPDRRDLPRGGHLSPGPGPRDHDHHRRRPRPRPTRSRPRGDRGRRLLRQLPQVALWSEGLRLPPRSPRAPGPSGGTGGELGMGRRLPDTRGPHPLPIHPPQPVAGDPRPRILPGRPGRSGLPRRKPMGRGPRPLLRDGGGRSAAGLRPDRPPFDLSADERLVPTDGGDADPHDRSGRPQAATPRRPPDRGPACALPGPVDGARLGSGVHDRGRPRRPGRRTGDPPATRL</sequence>
<feature type="compositionally biased region" description="Gly residues" evidence="1">
    <location>
        <begin position="245"/>
        <end position="254"/>
    </location>
</feature>
<dbReference type="GO" id="GO:0031071">
    <property type="term" value="F:cysteine desulfurase activity"/>
    <property type="evidence" value="ECO:0007669"/>
    <property type="project" value="UniProtKB-EC"/>
</dbReference>
<protein>
    <submittedName>
        <fullName evidence="2">Cysteine desulfurase</fullName>
        <ecNumber evidence="2">2.8.1.7</ecNumber>
    </submittedName>
</protein>
<feature type="compositionally biased region" description="Basic and acidic residues" evidence="1">
    <location>
        <begin position="161"/>
        <end position="182"/>
    </location>
</feature>
<dbReference type="AlphaFoldDB" id="A0A6J4V6B5"/>
<feature type="compositionally biased region" description="Low complexity" evidence="1">
    <location>
        <begin position="284"/>
        <end position="293"/>
    </location>
</feature>
<gene>
    <name evidence="2" type="ORF">AVDCRST_MAG70-2266</name>
</gene>
<feature type="region of interest" description="Disordered" evidence="1">
    <location>
        <begin position="1"/>
        <end position="86"/>
    </location>
</feature>
<keyword evidence="2" id="KW-0808">Transferase</keyword>
<feature type="compositionally biased region" description="Low complexity" evidence="1">
    <location>
        <begin position="32"/>
        <end position="58"/>
    </location>
</feature>
<feature type="region of interest" description="Disordered" evidence="1">
    <location>
        <begin position="104"/>
        <end position="402"/>
    </location>
</feature>
<feature type="compositionally biased region" description="Basic residues" evidence="1">
    <location>
        <begin position="150"/>
        <end position="160"/>
    </location>
</feature>
<feature type="compositionally biased region" description="Basic residues" evidence="1">
    <location>
        <begin position="1"/>
        <end position="25"/>
    </location>
</feature>
<dbReference type="EC" id="2.8.1.7" evidence="2"/>
<evidence type="ECO:0000256" key="1">
    <source>
        <dbReference type="SAM" id="MobiDB-lite"/>
    </source>
</evidence>
<feature type="compositionally biased region" description="Basic and acidic residues" evidence="1">
    <location>
        <begin position="320"/>
        <end position="335"/>
    </location>
</feature>
<feature type="non-terminal residue" evidence="2">
    <location>
        <position position="1"/>
    </location>
</feature>
<name>A0A6J4V6B5_9BACT</name>
<organism evidence="2">
    <name type="scientific">uncultured Thermomicrobiales bacterium</name>
    <dbReference type="NCBI Taxonomy" id="1645740"/>
    <lineage>
        <taxon>Bacteria</taxon>
        <taxon>Pseudomonadati</taxon>
        <taxon>Thermomicrobiota</taxon>
        <taxon>Thermomicrobia</taxon>
        <taxon>Thermomicrobiales</taxon>
        <taxon>environmental samples</taxon>
    </lineage>
</organism>
<accession>A0A6J4V6B5</accession>
<feature type="compositionally biased region" description="Pro residues" evidence="1">
    <location>
        <begin position="266"/>
        <end position="275"/>
    </location>
</feature>
<reference evidence="2" key="1">
    <citation type="submission" date="2020-02" db="EMBL/GenBank/DDBJ databases">
        <authorList>
            <person name="Meier V. D."/>
        </authorList>
    </citation>
    <scope>NUCLEOTIDE SEQUENCE</scope>
    <source>
        <strain evidence="2">AVDCRST_MAG70</strain>
    </source>
</reference>
<proteinExistence type="predicted"/>